<sequence length="251" mass="27242">MERAVLRVEHAVTKANQAAGGGFLLRNNQLQGVHHGGHLPGGERRAQTLKQPGHIPGKVLWRQHLPYTIFIAGQKLAVGIDRERLAVMLIDTHGLFAGTHGGKLRFAHGVERAFSRWPDGIINGLTGGFPAVLREGIIPVTEDRRQGNNTFTRICGCGGFFLAVTAEVTVSSKDNLTGWMLLPGKAGQRKEIHGRKRHHHRFTGQVMHGKCGRVSLRYPQTFSGLILSFKGVTGAPDLSAFQGALTAVSTD</sequence>
<dbReference type="EMBL" id="BFIH01000059">
    <property type="protein sequence ID" value="GCO38843.1"/>
    <property type="molecule type" value="Genomic_DNA"/>
</dbReference>
<dbReference type="AlphaFoldDB" id="A0A4C3BAR2"/>
<reference evidence="1 2" key="1">
    <citation type="submission" date="2018-04" db="EMBL/GenBank/DDBJ databases">
        <title>Large scale genomics of bovine and human commensal E. coli to reveal the emerging process of EHEC.</title>
        <authorList>
            <person name="Arimizu Y."/>
            <person name="Ogura Y."/>
        </authorList>
    </citation>
    <scope>NUCLEOTIDE SEQUENCE [LARGE SCALE GENOMIC DNA]</scope>
    <source>
        <strain evidence="1 2">ECSC038</strain>
    </source>
</reference>
<comment type="caution">
    <text evidence="1">The sequence shown here is derived from an EMBL/GenBank/DDBJ whole genome shotgun (WGS) entry which is preliminary data.</text>
</comment>
<protein>
    <submittedName>
        <fullName evidence="1">Uncharacterized protein</fullName>
    </submittedName>
</protein>
<dbReference type="Proteomes" id="UP000300926">
    <property type="component" value="Unassembled WGS sequence"/>
</dbReference>
<organism evidence="1 2">
    <name type="scientific">Escherichia coli</name>
    <dbReference type="NCBI Taxonomy" id="562"/>
    <lineage>
        <taxon>Bacteria</taxon>
        <taxon>Pseudomonadati</taxon>
        <taxon>Pseudomonadota</taxon>
        <taxon>Gammaproteobacteria</taxon>
        <taxon>Enterobacterales</taxon>
        <taxon>Enterobacteriaceae</taxon>
        <taxon>Escherichia</taxon>
    </lineage>
</organism>
<gene>
    <name evidence="1" type="ORF">ExPECSC038_03691</name>
</gene>
<proteinExistence type="predicted"/>
<name>A0A4C3BAR2_ECOLX</name>
<evidence type="ECO:0000313" key="1">
    <source>
        <dbReference type="EMBL" id="GCO38843.1"/>
    </source>
</evidence>
<evidence type="ECO:0000313" key="2">
    <source>
        <dbReference type="Proteomes" id="UP000300926"/>
    </source>
</evidence>
<accession>A0A4C3BAR2</accession>